<feature type="region of interest" description="Disordered" evidence="1">
    <location>
        <begin position="20"/>
        <end position="42"/>
    </location>
</feature>
<evidence type="ECO:0000256" key="1">
    <source>
        <dbReference type="SAM" id="MobiDB-lite"/>
    </source>
</evidence>
<sequence length="121" mass="13397">MVKLVISNFTFNINNSRSSISRPISSSSVSISDSSSSDSVSLSSKRLNLARNWLNSSKAHLRLLPFLRSSSSSLAQDVAVGVYRRLSAGFDILRKQLVIFLWHATPAFYAGPKPSRRDDDH</sequence>
<reference evidence="2 3" key="1">
    <citation type="submission" date="2015-01" db="EMBL/GenBank/DDBJ databases">
        <title>Evolution of Trichinella species and genotypes.</title>
        <authorList>
            <person name="Korhonen P.K."/>
            <person name="Edoardo P."/>
            <person name="Giuseppe L.R."/>
            <person name="Gasser R.B."/>
        </authorList>
    </citation>
    <scope>NUCLEOTIDE SEQUENCE [LARGE SCALE GENOMIC DNA]</scope>
    <source>
        <strain evidence="2">ISS588</strain>
    </source>
</reference>
<dbReference type="EMBL" id="JYDS01000151">
    <property type="protein sequence ID" value="KRZ23224.1"/>
    <property type="molecule type" value="Genomic_DNA"/>
</dbReference>
<proteinExistence type="predicted"/>
<evidence type="ECO:0000313" key="2">
    <source>
        <dbReference type="EMBL" id="KRZ23224.1"/>
    </source>
</evidence>
<dbReference type="AlphaFoldDB" id="A0A0V1IKD7"/>
<dbReference type="Proteomes" id="UP000054805">
    <property type="component" value="Unassembled WGS sequence"/>
</dbReference>
<accession>A0A0V1IKD7</accession>
<organism evidence="2 3">
    <name type="scientific">Trichinella pseudospiralis</name>
    <name type="common">Parasitic roundworm</name>
    <dbReference type="NCBI Taxonomy" id="6337"/>
    <lineage>
        <taxon>Eukaryota</taxon>
        <taxon>Metazoa</taxon>
        <taxon>Ecdysozoa</taxon>
        <taxon>Nematoda</taxon>
        <taxon>Enoplea</taxon>
        <taxon>Dorylaimia</taxon>
        <taxon>Trichinellida</taxon>
        <taxon>Trichinellidae</taxon>
        <taxon>Trichinella</taxon>
    </lineage>
</organism>
<comment type="caution">
    <text evidence="2">The sequence shown here is derived from an EMBL/GenBank/DDBJ whole genome shotgun (WGS) entry which is preliminary data.</text>
</comment>
<evidence type="ECO:0000313" key="3">
    <source>
        <dbReference type="Proteomes" id="UP000054805"/>
    </source>
</evidence>
<name>A0A0V1IKD7_TRIPS</name>
<gene>
    <name evidence="2" type="ORF">T4B_9009</name>
</gene>
<keyword evidence="3" id="KW-1185">Reference proteome</keyword>
<protein>
    <submittedName>
        <fullName evidence="2">Uncharacterized protein</fullName>
    </submittedName>
</protein>